<dbReference type="AlphaFoldDB" id="A0A0S1X8H1"/>
<keyword evidence="2 3" id="KW-0808">Transferase</keyword>
<evidence type="ECO:0000313" key="3">
    <source>
        <dbReference type="EMBL" id="ALM74082.1"/>
    </source>
</evidence>
<evidence type="ECO:0000256" key="2">
    <source>
        <dbReference type="ARBA" id="ARBA00022679"/>
    </source>
</evidence>
<dbReference type="GO" id="GO:0008410">
    <property type="term" value="F:CoA-transferase activity"/>
    <property type="evidence" value="ECO:0007669"/>
    <property type="project" value="InterPro"/>
</dbReference>
<evidence type="ECO:0000256" key="1">
    <source>
        <dbReference type="ARBA" id="ARBA00007154"/>
    </source>
</evidence>
<dbReference type="InterPro" id="IPR037171">
    <property type="entry name" value="NagB/RpiA_transferase-like"/>
</dbReference>
<sequence>MKDMMVGSKVVNVEEAVEKVPDKAVIAVSGFNLLIAPEYLLLKLYERYKETGHPKHIFLELNPIPTAPGKVLDQIATELYNDPDQEFLSGLLITYPGWSPALQKMIQENRIEGYTWSIGTASWFFREVSRGLPGVLTRVGLGTFLDPREDGGYLNDLAKEKRRCWIDVITIDGKEYLLYRAPKPNVAFIRGTTADEIGNLTTEKEGSFTEILTLAQAAKAEPEKGIVIAQVERIAKYPSLKPQDVKVPGPLIDYVVIAPPEYHKQSANIQYDPRISGEIIPPLDPKLVPKFELSTKKVIARRILLEMLEICKKLKRPILVNLGIGIPDKVAGIAIEEGVQDYVFTTVESGPFGGLALGGPDFGASIGPFAIISQPDQFANYEGGIIDAASLGFMQVDEKGNVNPSLLPGRLPGPGGFPVIAYGSPRMLFAGHFTAGKKDIRVENGKLNIVKDGNIKKFVKSVYKIVYNAALGLEKGQEVKYITERAVFRLTKDGLVLEEYAPELDIDRDILSKMEFEPKVSPKLKEMDERLFKEEPMGLRDEL</sequence>
<dbReference type="PIRSF" id="PIRSF000858">
    <property type="entry name" value="SCOT-t"/>
    <property type="match status" value="1"/>
</dbReference>
<organism evidence="3 4">
    <name type="scientific">Thermococcus barophilus</name>
    <dbReference type="NCBI Taxonomy" id="55802"/>
    <lineage>
        <taxon>Archaea</taxon>
        <taxon>Methanobacteriati</taxon>
        <taxon>Methanobacteriota</taxon>
        <taxon>Thermococci</taxon>
        <taxon>Thermococcales</taxon>
        <taxon>Thermococcaceae</taxon>
        <taxon>Thermococcus</taxon>
    </lineage>
</organism>
<proteinExistence type="inferred from homology"/>
<name>A0A0S1X8H1_THEBA</name>
<dbReference type="Gene3D" id="3.40.1080.10">
    <property type="entry name" value="Glutaconate Coenzyme A-transferase"/>
    <property type="match status" value="2"/>
</dbReference>
<dbReference type="InterPro" id="IPR004165">
    <property type="entry name" value="CoA_trans_fam_I"/>
</dbReference>
<dbReference type="PANTHER" id="PTHR43293">
    <property type="entry name" value="ACETATE COA-TRANSFERASE YDIF"/>
    <property type="match status" value="1"/>
</dbReference>
<dbReference type="PATRIC" id="fig|55802.8.peg.103"/>
<comment type="similarity">
    <text evidence="1">Belongs to the 3-oxoacid CoA-transferase family.</text>
</comment>
<dbReference type="STRING" id="55802.TBCH5v1_0103"/>
<accession>A0A0S1X8H1</accession>
<dbReference type="Pfam" id="PF01144">
    <property type="entry name" value="CoA_trans"/>
    <property type="match status" value="1"/>
</dbReference>
<dbReference type="SMART" id="SM00882">
    <property type="entry name" value="CoA_trans"/>
    <property type="match status" value="1"/>
</dbReference>
<dbReference type="InterPro" id="IPR014388">
    <property type="entry name" value="3-oxoacid_CoA-transferase"/>
</dbReference>
<dbReference type="EMBL" id="CP013050">
    <property type="protein sequence ID" value="ALM74082.1"/>
    <property type="molecule type" value="Genomic_DNA"/>
</dbReference>
<reference evidence="3 4" key="1">
    <citation type="journal article" date="2016" name="Genome Announc.">
        <title>Complete genome sequence of the hyperthermophilic and piezophilic archaeon Thermococcus barophilus Ch5, capable of growth at the expense of hydrogenogenesis from carbon monoxide and formate.</title>
        <authorList>
            <person name="Oger P."/>
            <person name="Sokolova T.G."/>
            <person name="Kozhevnikova D.A."/>
            <person name="Taranov E.A."/>
            <person name="Vannier P."/>
            <person name="Lee H.S."/>
            <person name="Kwon K.K."/>
            <person name="Kang S.G."/>
            <person name="Lee J.H."/>
            <person name="Bonch-Osmolovskaya E.A."/>
            <person name="Lebedinsky A.V."/>
        </authorList>
    </citation>
    <scope>NUCLEOTIDE SEQUENCE [LARGE SCALE GENOMIC DNA]</scope>
    <source>
        <strain evidence="4">Ch5</strain>
    </source>
</reference>
<evidence type="ECO:0000313" key="4">
    <source>
        <dbReference type="Proteomes" id="UP000066042"/>
    </source>
</evidence>
<dbReference type="GO" id="GO:0046952">
    <property type="term" value="P:ketone body catabolic process"/>
    <property type="evidence" value="ECO:0007669"/>
    <property type="project" value="InterPro"/>
</dbReference>
<gene>
    <name evidence="3" type="ORF">TBCH5v1_0103</name>
</gene>
<dbReference type="Proteomes" id="UP000066042">
    <property type="component" value="Chromosome"/>
</dbReference>
<protein>
    <submittedName>
        <fullName evidence="3">Coenzyme A transferase</fullName>
    </submittedName>
</protein>
<dbReference type="PANTHER" id="PTHR43293:SF1">
    <property type="entry name" value="ACETATE COA-TRANSFERASE YDIF"/>
    <property type="match status" value="1"/>
</dbReference>
<dbReference type="SUPFAM" id="SSF100950">
    <property type="entry name" value="NagB/RpiA/CoA transferase-like"/>
    <property type="match status" value="2"/>
</dbReference>